<feature type="compositionally biased region" description="Low complexity" evidence="6">
    <location>
        <begin position="329"/>
        <end position="343"/>
    </location>
</feature>
<evidence type="ECO:0000256" key="6">
    <source>
        <dbReference type="SAM" id="MobiDB-lite"/>
    </source>
</evidence>
<sequence>MEKLDLSKLKLASSSLGERIKTSGAQMGRSITSKMKEILQTPTPESKIVDEATGESMASGPNWGLNLRICAMISRGEYDGAEIVRAIKRKLVPGKNPVEQGLSLDLLEACTSNCDKMSSAVASEKVLEDMVNLIEDSKTEHGVRMRAKQLIRAWGESEELNYLPVFQQTYMQLKLKDIPRAAQEEDYPPTMYNLESYLGQQQQPAPEGYPVPNTGVENEQDATLIGYGFQSIEEKRELLAVARNSLDILTSILNSDIEPKPVEDELTISMLEKCKQSLSAVQRIIESTSDDEVMLFDALIILDELQLVISKHGDLVTAIKSERPKNDDNSNTGNLTTTTTKND</sequence>
<evidence type="ECO:0000256" key="3">
    <source>
        <dbReference type="ARBA" id="ARBA00022448"/>
    </source>
</evidence>
<evidence type="ECO:0008006" key="11">
    <source>
        <dbReference type="Google" id="ProtNLM"/>
    </source>
</evidence>
<dbReference type="Proteomes" id="UP001632038">
    <property type="component" value="Unassembled WGS sequence"/>
</dbReference>
<evidence type="ECO:0000313" key="9">
    <source>
        <dbReference type="EMBL" id="KAL3644970.1"/>
    </source>
</evidence>
<dbReference type="InterPro" id="IPR002014">
    <property type="entry name" value="VHS_dom"/>
</dbReference>
<dbReference type="InterPro" id="IPR008942">
    <property type="entry name" value="ENTH_VHS"/>
</dbReference>
<protein>
    <recommendedName>
        <fullName evidence="11">Target of Myb protein 1</fullName>
    </recommendedName>
</protein>
<dbReference type="PANTHER" id="PTHR46646">
    <property type="entry name" value="TOM1-LIKE PROTEIN 1"/>
    <property type="match status" value="1"/>
</dbReference>
<dbReference type="GO" id="GO:0005737">
    <property type="term" value="C:cytoplasm"/>
    <property type="evidence" value="ECO:0007669"/>
    <property type="project" value="UniProtKB-ARBA"/>
</dbReference>
<dbReference type="InterPro" id="IPR004152">
    <property type="entry name" value="GAT_dom"/>
</dbReference>
<evidence type="ECO:0000256" key="2">
    <source>
        <dbReference type="ARBA" id="ARBA00007708"/>
    </source>
</evidence>
<accession>A0ABD3DRQ7</accession>
<feature type="domain" description="VHS" evidence="7">
    <location>
        <begin position="53"/>
        <end position="181"/>
    </location>
</feature>
<organism evidence="9 10">
    <name type="scientific">Castilleja foliolosa</name>
    <dbReference type="NCBI Taxonomy" id="1961234"/>
    <lineage>
        <taxon>Eukaryota</taxon>
        <taxon>Viridiplantae</taxon>
        <taxon>Streptophyta</taxon>
        <taxon>Embryophyta</taxon>
        <taxon>Tracheophyta</taxon>
        <taxon>Spermatophyta</taxon>
        <taxon>Magnoliopsida</taxon>
        <taxon>eudicotyledons</taxon>
        <taxon>Gunneridae</taxon>
        <taxon>Pentapetalae</taxon>
        <taxon>asterids</taxon>
        <taxon>lamiids</taxon>
        <taxon>Lamiales</taxon>
        <taxon>Orobanchaceae</taxon>
        <taxon>Pedicularideae</taxon>
        <taxon>Castillejinae</taxon>
        <taxon>Castilleja</taxon>
    </lineage>
</organism>
<dbReference type="AlphaFoldDB" id="A0ABD3DRQ7"/>
<name>A0ABD3DRQ7_9LAMI</name>
<comment type="caution">
    <text evidence="9">The sequence shown here is derived from an EMBL/GenBank/DDBJ whole genome shotgun (WGS) entry which is preliminary data.</text>
</comment>
<evidence type="ECO:0000313" key="10">
    <source>
        <dbReference type="Proteomes" id="UP001632038"/>
    </source>
</evidence>
<dbReference type="InterPro" id="IPR044836">
    <property type="entry name" value="TOL_plant"/>
</dbReference>
<evidence type="ECO:0000259" key="7">
    <source>
        <dbReference type="PROSITE" id="PS50179"/>
    </source>
</evidence>
<dbReference type="Pfam" id="PF00790">
    <property type="entry name" value="VHS"/>
    <property type="match status" value="1"/>
</dbReference>
<dbReference type="SUPFAM" id="SSF48464">
    <property type="entry name" value="ENTH/VHS domain"/>
    <property type="match status" value="1"/>
</dbReference>
<comment type="subcellular location">
    <subcellularLocation>
        <location evidence="1">Membrane</location>
        <topology evidence="1">Peripheral membrane protein</topology>
    </subcellularLocation>
</comment>
<keyword evidence="10" id="KW-1185">Reference proteome</keyword>
<dbReference type="EMBL" id="JAVIJP010000013">
    <property type="protein sequence ID" value="KAL3644970.1"/>
    <property type="molecule type" value="Genomic_DNA"/>
</dbReference>
<proteinExistence type="inferred from homology"/>
<reference evidence="10" key="1">
    <citation type="journal article" date="2024" name="IScience">
        <title>Strigolactones Initiate the Formation of Haustorium-like Structures in Castilleja.</title>
        <authorList>
            <person name="Buerger M."/>
            <person name="Peterson D."/>
            <person name="Chory J."/>
        </authorList>
    </citation>
    <scope>NUCLEOTIDE SEQUENCE [LARGE SCALE GENOMIC DNA]</scope>
</reference>
<keyword evidence="5" id="KW-0472">Membrane</keyword>
<dbReference type="PANTHER" id="PTHR46646:SF5">
    <property type="entry name" value="TOM1-LIKE PROTEIN 2"/>
    <property type="match status" value="1"/>
</dbReference>
<dbReference type="Gene3D" id="1.20.58.160">
    <property type="match status" value="1"/>
</dbReference>
<feature type="region of interest" description="Disordered" evidence="6">
    <location>
        <begin position="322"/>
        <end position="343"/>
    </location>
</feature>
<gene>
    <name evidence="9" type="ORF">CASFOL_010150</name>
</gene>
<keyword evidence="3" id="KW-0813">Transport</keyword>
<dbReference type="CDD" id="cd03561">
    <property type="entry name" value="VHS"/>
    <property type="match status" value="1"/>
</dbReference>
<dbReference type="GO" id="GO:0015031">
    <property type="term" value="P:protein transport"/>
    <property type="evidence" value="ECO:0007669"/>
    <property type="project" value="UniProtKB-KW"/>
</dbReference>
<dbReference type="SMART" id="SM00288">
    <property type="entry name" value="VHS"/>
    <property type="match status" value="1"/>
</dbReference>
<comment type="similarity">
    <text evidence="2">Belongs to the TOM1 family.</text>
</comment>
<dbReference type="PROSITE" id="PS50909">
    <property type="entry name" value="GAT"/>
    <property type="match status" value="1"/>
</dbReference>
<dbReference type="PROSITE" id="PS50179">
    <property type="entry name" value="VHS"/>
    <property type="match status" value="1"/>
</dbReference>
<evidence type="ECO:0000256" key="1">
    <source>
        <dbReference type="ARBA" id="ARBA00004170"/>
    </source>
</evidence>
<dbReference type="Gene3D" id="1.25.40.90">
    <property type="match status" value="1"/>
</dbReference>
<feature type="domain" description="GAT" evidence="8">
    <location>
        <begin position="230"/>
        <end position="317"/>
    </location>
</feature>
<evidence type="ECO:0000256" key="5">
    <source>
        <dbReference type="ARBA" id="ARBA00023136"/>
    </source>
</evidence>
<evidence type="ECO:0000259" key="8">
    <source>
        <dbReference type="PROSITE" id="PS50909"/>
    </source>
</evidence>
<keyword evidence="4" id="KW-0653">Protein transport</keyword>
<dbReference type="InterPro" id="IPR038425">
    <property type="entry name" value="GAT_sf"/>
</dbReference>
<evidence type="ECO:0000256" key="4">
    <source>
        <dbReference type="ARBA" id="ARBA00022927"/>
    </source>
</evidence>
<dbReference type="Pfam" id="PF03127">
    <property type="entry name" value="GAT"/>
    <property type="match status" value="1"/>
</dbReference>
<dbReference type="SUPFAM" id="SSF89009">
    <property type="entry name" value="GAT-like domain"/>
    <property type="match status" value="1"/>
</dbReference>
<dbReference type="GO" id="GO:0016020">
    <property type="term" value="C:membrane"/>
    <property type="evidence" value="ECO:0007669"/>
    <property type="project" value="UniProtKB-SubCell"/>
</dbReference>